<dbReference type="eggNOG" id="COG1988">
    <property type="taxonomic scope" value="Bacteria"/>
</dbReference>
<dbReference type="HOGENOM" id="CLU_097802_1_1_9"/>
<dbReference type="InterPro" id="IPR007404">
    <property type="entry name" value="YdjM-like"/>
</dbReference>
<organism evidence="2 3">
    <name type="scientific">Jeotgalicoccus saudimassiliensis</name>
    <dbReference type="NCBI Taxonomy" id="1461582"/>
    <lineage>
        <taxon>Bacteria</taxon>
        <taxon>Bacillati</taxon>
        <taxon>Bacillota</taxon>
        <taxon>Bacilli</taxon>
        <taxon>Bacillales</taxon>
        <taxon>Staphylococcaceae</taxon>
        <taxon>Jeotgalicoccus</taxon>
    </lineage>
</organism>
<reference evidence="2 3" key="1">
    <citation type="submission" date="2014-07" db="EMBL/GenBank/DDBJ databases">
        <authorList>
            <person name="Urmite Genomes Urmite Genomes"/>
        </authorList>
    </citation>
    <scope>NUCLEOTIDE SEQUENCE [LARGE SCALE GENOMIC DNA]</scope>
    <source>
        <strain evidence="2 3">13MG44_air</strain>
    </source>
</reference>
<gene>
    <name evidence="2" type="primary">ydjM</name>
    <name evidence="2" type="ORF">BN1048_00014</name>
</gene>
<dbReference type="OrthoDB" id="5459053at2"/>
<dbReference type="AlphaFoldDB" id="A0A078M245"/>
<keyword evidence="1" id="KW-0812">Transmembrane</keyword>
<evidence type="ECO:0000313" key="3">
    <source>
        <dbReference type="Proteomes" id="UP000044136"/>
    </source>
</evidence>
<accession>A0A078M245</accession>
<evidence type="ECO:0000256" key="1">
    <source>
        <dbReference type="SAM" id="Phobius"/>
    </source>
</evidence>
<name>A0A078M245_9STAP</name>
<dbReference type="PANTHER" id="PTHR35531:SF1">
    <property type="entry name" value="INNER MEMBRANE PROTEIN YBCI-RELATED"/>
    <property type="match status" value="1"/>
</dbReference>
<keyword evidence="3" id="KW-1185">Reference proteome</keyword>
<feature type="transmembrane region" description="Helical" evidence="1">
    <location>
        <begin position="93"/>
        <end position="117"/>
    </location>
</feature>
<evidence type="ECO:0000313" key="2">
    <source>
        <dbReference type="EMBL" id="CDZ98896.1"/>
    </source>
</evidence>
<keyword evidence="1" id="KW-1133">Transmembrane helix</keyword>
<dbReference type="RefSeq" id="WP_052108682.1">
    <property type="nucleotide sequence ID" value="NZ_CCSE01000001.1"/>
</dbReference>
<dbReference type="PANTHER" id="PTHR35531">
    <property type="entry name" value="INNER MEMBRANE PROTEIN YBCI-RELATED"/>
    <property type="match status" value="1"/>
</dbReference>
<keyword evidence="1" id="KW-0472">Membrane</keyword>
<proteinExistence type="predicted"/>
<feature type="transmembrane region" description="Helical" evidence="1">
    <location>
        <begin position="137"/>
        <end position="163"/>
    </location>
</feature>
<protein>
    <submittedName>
        <fullName evidence="2">Inner membrane protein YdjM</fullName>
    </submittedName>
</protein>
<dbReference type="STRING" id="1461582.BN1048_00014"/>
<dbReference type="EMBL" id="CCSE01000001">
    <property type="protein sequence ID" value="CDZ98896.1"/>
    <property type="molecule type" value="Genomic_DNA"/>
</dbReference>
<dbReference type="Proteomes" id="UP000044136">
    <property type="component" value="Unassembled WGS sequence"/>
</dbReference>
<feature type="transmembrane region" description="Helical" evidence="1">
    <location>
        <begin position="68"/>
        <end position="86"/>
    </location>
</feature>
<dbReference type="Pfam" id="PF04307">
    <property type="entry name" value="YdjM"/>
    <property type="match status" value="1"/>
</dbReference>
<sequence>MKGKTHIIGGVASSLAVAHFTYADPVLLIGAGIAGSLLPDICHGGSKIGKTFPVISKLINFVFGHRSFTHSLLFIVLVAFLVDYFIPNDALKLGLITGMISHYILDMATKSGIQLFFPISFKVRFPVTTRTGSFTENIIFSLLCLVSLYFGFQVLGVYIFNFINDFNMGELMAKPVYFIS</sequence>